<accession>A0A849BNI7</accession>
<name>A0A849BNI7_9ACTN</name>
<protein>
    <submittedName>
        <fullName evidence="2">YtxH domain-containing protein</fullName>
    </submittedName>
</protein>
<dbReference type="RefSeq" id="WP_171202008.1">
    <property type="nucleotide sequence ID" value="NZ_BAAANP010000015.1"/>
</dbReference>
<keyword evidence="3" id="KW-1185">Reference proteome</keyword>
<organism evidence="2 3">
    <name type="scientific">Pseudokineococcus marinus</name>
    <dbReference type="NCBI Taxonomy" id="351215"/>
    <lineage>
        <taxon>Bacteria</taxon>
        <taxon>Bacillati</taxon>
        <taxon>Actinomycetota</taxon>
        <taxon>Actinomycetes</taxon>
        <taxon>Kineosporiales</taxon>
        <taxon>Kineosporiaceae</taxon>
        <taxon>Pseudokineococcus</taxon>
    </lineage>
</organism>
<dbReference type="EMBL" id="JABEMA010000023">
    <property type="protein sequence ID" value="NNH22154.1"/>
    <property type="molecule type" value="Genomic_DNA"/>
</dbReference>
<comment type="caution">
    <text evidence="2">The sequence shown here is derived from an EMBL/GenBank/DDBJ whole genome shotgun (WGS) entry which is preliminary data.</text>
</comment>
<sequence length="239" mass="24104">MSHTTDSGDGTRAQAKDAGQQVAGSAKDAGQQVAGSAKDAGQEVAGTAKEKAGETADEAKWQARHLYAEGREQLTQHAGEQQRRAAEGLSSVTGELRGMVDGSDQQGPVTDLARQAADRVDQAARWLGDREPAQLLDDVRRFAARRPGTFLALAAGAGVLAGRLGRGLKDSGSGSDSGASSTGGAATSSGTTTTSGPSTGGATYGTAAVEPRETRPPAESTGTAAISAEERTAPRGTAL</sequence>
<evidence type="ECO:0000256" key="1">
    <source>
        <dbReference type="SAM" id="MobiDB-lite"/>
    </source>
</evidence>
<feature type="region of interest" description="Disordered" evidence="1">
    <location>
        <begin position="164"/>
        <end position="239"/>
    </location>
</feature>
<evidence type="ECO:0000313" key="2">
    <source>
        <dbReference type="EMBL" id="NNH22154.1"/>
    </source>
</evidence>
<dbReference type="AlphaFoldDB" id="A0A849BNI7"/>
<feature type="compositionally biased region" description="Low complexity" evidence="1">
    <location>
        <begin position="171"/>
        <end position="197"/>
    </location>
</feature>
<feature type="region of interest" description="Disordered" evidence="1">
    <location>
        <begin position="1"/>
        <end position="112"/>
    </location>
</feature>
<dbReference type="Proteomes" id="UP000555552">
    <property type="component" value="Unassembled WGS sequence"/>
</dbReference>
<reference evidence="2 3" key="1">
    <citation type="submission" date="2020-05" db="EMBL/GenBank/DDBJ databases">
        <title>MicrobeNet Type strains.</title>
        <authorList>
            <person name="Nicholson A.C."/>
        </authorList>
    </citation>
    <scope>NUCLEOTIDE SEQUENCE [LARGE SCALE GENOMIC DNA]</scope>
    <source>
        <strain evidence="2 3">JCM 14547</strain>
    </source>
</reference>
<evidence type="ECO:0000313" key="3">
    <source>
        <dbReference type="Proteomes" id="UP000555552"/>
    </source>
</evidence>
<feature type="compositionally biased region" description="Basic and acidic residues" evidence="1">
    <location>
        <begin position="48"/>
        <end position="86"/>
    </location>
</feature>
<proteinExistence type="predicted"/>
<gene>
    <name evidence="2" type="ORF">HLB09_03450</name>
</gene>